<comment type="caution">
    <text evidence="1">The sequence shown here is derived from an EMBL/GenBank/DDBJ whole genome shotgun (WGS) entry which is preliminary data.</text>
</comment>
<name>A0A4Y2UXI0_ARAVE</name>
<dbReference type="AlphaFoldDB" id="A0A4Y2UXI0"/>
<keyword evidence="2" id="KW-1185">Reference proteome</keyword>
<proteinExistence type="predicted"/>
<dbReference type="EMBL" id="BGPR01040786">
    <property type="protein sequence ID" value="GBO16972.1"/>
    <property type="molecule type" value="Genomic_DNA"/>
</dbReference>
<organism evidence="1 2">
    <name type="scientific">Araneus ventricosus</name>
    <name type="common">Orbweaver spider</name>
    <name type="synonym">Epeira ventricosa</name>
    <dbReference type="NCBI Taxonomy" id="182803"/>
    <lineage>
        <taxon>Eukaryota</taxon>
        <taxon>Metazoa</taxon>
        <taxon>Ecdysozoa</taxon>
        <taxon>Arthropoda</taxon>
        <taxon>Chelicerata</taxon>
        <taxon>Arachnida</taxon>
        <taxon>Araneae</taxon>
        <taxon>Araneomorphae</taxon>
        <taxon>Entelegynae</taxon>
        <taxon>Araneoidea</taxon>
        <taxon>Araneidae</taxon>
        <taxon>Araneus</taxon>
    </lineage>
</organism>
<protein>
    <submittedName>
        <fullName evidence="1">Uncharacterized protein</fullName>
    </submittedName>
</protein>
<reference evidence="1 2" key="1">
    <citation type="journal article" date="2019" name="Sci. Rep.">
        <title>Orb-weaving spider Araneus ventricosus genome elucidates the spidroin gene catalogue.</title>
        <authorList>
            <person name="Kono N."/>
            <person name="Nakamura H."/>
            <person name="Ohtoshi R."/>
            <person name="Moran D.A.P."/>
            <person name="Shinohara A."/>
            <person name="Yoshida Y."/>
            <person name="Fujiwara M."/>
            <person name="Mori M."/>
            <person name="Tomita M."/>
            <person name="Arakawa K."/>
        </authorList>
    </citation>
    <scope>NUCLEOTIDE SEQUENCE [LARGE SCALE GENOMIC DNA]</scope>
</reference>
<evidence type="ECO:0000313" key="1">
    <source>
        <dbReference type="EMBL" id="GBO16972.1"/>
    </source>
</evidence>
<evidence type="ECO:0000313" key="2">
    <source>
        <dbReference type="Proteomes" id="UP000499080"/>
    </source>
</evidence>
<gene>
    <name evidence="1" type="ORF">AVEN_101519_1</name>
</gene>
<dbReference type="Proteomes" id="UP000499080">
    <property type="component" value="Unassembled WGS sequence"/>
</dbReference>
<sequence length="152" mass="18122">MFVMIVACGDKGDSDHYATDCPCDRNLSFTKNPVQNLIDLREIWLKNKRSLARIITYEDPSANEGRMPSPFRQVKDPHERRYDANVKFRQKSVRNCLWRQRDQTTTQQTAQTKPFIHQKSWCVENLIDLERKYGSNKRSQDYNIEDPFHERR</sequence>
<accession>A0A4Y2UXI0</accession>